<dbReference type="AlphaFoldDB" id="D6Z9M0"/>
<dbReference type="GO" id="GO:0005886">
    <property type="term" value="C:plasma membrane"/>
    <property type="evidence" value="ECO:0007669"/>
    <property type="project" value="UniProtKB-SubCell"/>
</dbReference>
<keyword evidence="3" id="KW-0732">Signal</keyword>
<keyword evidence="7" id="KW-1133">Transmembrane helix</keyword>
<sequence length="218" mass="24210">MTYPVEKRSWLRRRAAWLWAAGVVVLVGVVLVCGVGVFRFVEVLKGMDDAPRHMAQEKVPAFEERYRDKGSVQQAAEDLEAVIARAADKIAALVPGLTWKWQYDPGNIGCPADAASDTRVTRFATRLAGFDGAIPEDVWPRAVAIVRSEAEFLGMTAQFKYQDAAKQHDLVFSSQDGGEIRIATAVEAFIRGKTPCRLMEDWYTDRNIPIPGTGKEPR</sequence>
<proteinExistence type="predicted"/>
<accession>D6Z9M0</accession>
<dbReference type="Proteomes" id="UP000002247">
    <property type="component" value="Chromosome"/>
</dbReference>
<evidence type="ECO:0008006" key="10">
    <source>
        <dbReference type="Google" id="ProtNLM"/>
    </source>
</evidence>
<dbReference type="HOGENOM" id="CLU_112047_0_0_11"/>
<dbReference type="KEGG" id="srt:Srot_0054"/>
<evidence type="ECO:0000313" key="9">
    <source>
        <dbReference type="Proteomes" id="UP000002247"/>
    </source>
</evidence>
<keyword evidence="4 7" id="KW-0472">Membrane</keyword>
<evidence type="ECO:0000256" key="2">
    <source>
        <dbReference type="ARBA" id="ARBA00022475"/>
    </source>
</evidence>
<dbReference type="RefSeq" id="WP_013137003.1">
    <property type="nucleotide sequence ID" value="NC_014168.1"/>
</dbReference>
<dbReference type="EMBL" id="CP001958">
    <property type="protein sequence ID" value="ADG96547.1"/>
    <property type="molecule type" value="Genomic_DNA"/>
</dbReference>
<evidence type="ECO:0000256" key="3">
    <source>
        <dbReference type="ARBA" id="ARBA00022729"/>
    </source>
</evidence>
<dbReference type="OrthoDB" id="4382082at2"/>
<comment type="subcellular location">
    <subcellularLocation>
        <location evidence="1">Cell membrane</location>
        <topology evidence="1">Lipid-anchor</topology>
    </subcellularLocation>
</comment>
<protein>
    <recommendedName>
        <fullName evidence="10">Lipoprotein LppV</fullName>
    </recommendedName>
</protein>
<evidence type="ECO:0000256" key="1">
    <source>
        <dbReference type="ARBA" id="ARBA00004193"/>
    </source>
</evidence>
<dbReference type="Pfam" id="PF16708">
    <property type="entry name" value="LppA"/>
    <property type="match status" value="1"/>
</dbReference>
<keyword evidence="6" id="KW-0449">Lipoprotein</keyword>
<keyword evidence="2" id="KW-1003">Cell membrane</keyword>
<gene>
    <name evidence="8" type="ordered locus">Srot_0054</name>
</gene>
<keyword evidence="7" id="KW-0812">Transmembrane</keyword>
<keyword evidence="5" id="KW-0564">Palmitate</keyword>
<reference evidence="8 9" key="1">
    <citation type="journal article" date="2010" name="Stand. Genomic Sci.">
        <title>Complete genome sequence of Segniliparus rotundus type strain (CDC 1076).</title>
        <authorList>
            <person name="Sikorski J."/>
            <person name="Lapidus A."/>
            <person name="Copeland A."/>
            <person name="Misra M."/>
            <person name="Glavina Del Rio T."/>
            <person name="Nolan M."/>
            <person name="Lucas S."/>
            <person name="Chen F."/>
            <person name="Tice H."/>
            <person name="Cheng J.F."/>
            <person name="Jando M."/>
            <person name="Schneider S."/>
            <person name="Bruce D."/>
            <person name="Goodwin L."/>
            <person name="Pitluck S."/>
            <person name="Liolios K."/>
            <person name="Mikhailova N."/>
            <person name="Pati A."/>
            <person name="Ivanova N."/>
            <person name="Mavromatis K."/>
            <person name="Chen A."/>
            <person name="Palaniappan K."/>
            <person name="Chertkov O."/>
            <person name="Land M."/>
            <person name="Hauser L."/>
            <person name="Chang Y.J."/>
            <person name="Jeffries C.D."/>
            <person name="Brettin T."/>
            <person name="Detter J.C."/>
            <person name="Han C."/>
            <person name="Rohde M."/>
            <person name="Goker M."/>
            <person name="Bristow J."/>
            <person name="Eisen J.A."/>
            <person name="Markowitz V."/>
            <person name="Hugenholtz P."/>
            <person name="Kyrpides N.C."/>
            <person name="Klenk H.P."/>
        </authorList>
    </citation>
    <scope>NUCLEOTIDE SEQUENCE [LARGE SCALE GENOMIC DNA]</scope>
    <source>
        <strain evidence="9">ATCC BAA-972 / CDC 1076 / CIP 108378 / DSM 44985 / JCM 13578</strain>
    </source>
</reference>
<dbReference type="InterPro" id="IPR032018">
    <property type="entry name" value="LppA/LppB/LprP"/>
</dbReference>
<evidence type="ECO:0000313" key="8">
    <source>
        <dbReference type="EMBL" id="ADG96547.1"/>
    </source>
</evidence>
<name>D6Z9M0_SEGRD</name>
<keyword evidence="9" id="KW-1185">Reference proteome</keyword>
<evidence type="ECO:0000256" key="5">
    <source>
        <dbReference type="ARBA" id="ARBA00023139"/>
    </source>
</evidence>
<organism evidence="8 9">
    <name type="scientific">Segniliparus rotundus (strain ATCC BAA-972 / CDC 1076 / CIP 108378 / DSM 44985 / JCM 13578)</name>
    <dbReference type="NCBI Taxonomy" id="640132"/>
    <lineage>
        <taxon>Bacteria</taxon>
        <taxon>Bacillati</taxon>
        <taxon>Actinomycetota</taxon>
        <taxon>Actinomycetes</taxon>
        <taxon>Mycobacteriales</taxon>
        <taxon>Segniliparaceae</taxon>
        <taxon>Segniliparus</taxon>
    </lineage>
</organism>
<evidence type="ECO:0000256" key="7">
    <source>
        <dbReference type="SAM" id="Phobius"/>
    </source>
</evidence>
<dbReference type="Gene3D" id="3.30.2030.20">
    <property type="match status" value="1"/>
</dbReference>
<evidence type="ECO:0000256" key="6">
    <source>
        <dbReference type="ARBA" id="ARBA00023288"/>
    </source>
</evidence>
<dbReference type="STRING" id="640132.Srot_0054"/>
<evidence type="ECO:0000256" key="4">
    <source>
        <dbReference type="ARBA" id="ARBA00023136"/>
    </source>
</evidence>
<feature type="transmembrane region" description="Helical" evidence="7">
    <location>
        <begin position="16"/>
        <end position="38"/>
    </location>
</feature>
<dbReference type="eggNOG" id="ENOG50344H5">
    <property type="taxonomic scope" value="Bacteria"/>
</dbReference>